<reference evidence="4" key="1">
    <citation type="journal article" date="2019" name="Int. J. Syst. Evol. Microbiol.">
        <title>The Global Catalogue of Microorganisms (GCM) 10K type strain sequencing project: providing services to taxonomists for standard genome sequencing and annotation.</title>
        <authorList>
            <consortium name="The Broad Institute Genomics Platform"/>
            <consortium name="The Broad Institute Genome Sequencing Center for Infectious Disease"/>
            <person name="Wu L."/>
            <person name="Ma J."/>
        </authorList>
    </citation>
    <scope>NUCLEOTIDE SEQUENCE [LARGE SCALE GENOMIC DNA]</scope>
    <source>
        <strain evidence="4">JCM 3146</strain>
    </source>
</reference>
<name>A0ABP3HHL0_9ACTN</name>
<dbReference type="PANTHER" id="PTHR31616">
    <property type="entry name" value="TREHALASE"/>
    <property type="match status" value="1"/>
</dbReference>
<dbReference type="InterPro" id="IPR008928">
    <property type="entry name" value="6-hairpin_glycosidase_sf"/>
</dbReference>
<organism evidence="3 4">
    <name type="scientific">Actinoallomurus spadix</name>
    <dbReference type="NCBI Taxonomy" id="79912"/>
    <lineage>
        <taxon>Bacteria</taxon>
        <taxon>Bacillati</taxon>
        <taxon>Actinomycetota</taxon>
        <taxon>Actinomycetes</taxon>
        <taxon>Streptosporangiales</taxon>
        <taxon>Thermomonosporaceae</taxon>
        <taxon>Actinoallomurus</taxon>
    </lineage>
</organism>
<dbReference type="GO" id="GO:0016787">
    <property type="term" value="F:hydrolase activity"/>
    <property type="evidence" value="ECO:0007669"/>
    <property type="project" value="UniProtKB-KW"/>
</dbReference>
<dbReference type="Pfam" id="PF00723">
    <property type="entry name" value="Glyco_hydro_15"/>
    <property type="match status" value="1"/>
</dbReference>
<dbReference type="Proteomes" id="UP001501822">
    <property type="component" value="Unassembled WGS sequence"/>
</dbReference>
<evidence type="ECO:0000313" key="4">
    <source>
        <dbReference type="Proteomes" id="UP001501822"/>
    </source>
</evidence>
<dbReference type="InterPro" id="IPR011613">
    <property type="entry name" value="GH15-like"/>
</dbReference>
<dbReference type="RefSeq" id="WP_252805007.1">
    <property type="nucleotide sequence ID" value="NZ_BAAABM010000069.1"/>
</dbReference>
<sequence>MVPGRIEDYALIGDLFSCALVGLDGSIDWLCLPRFDSPACFAGLLGTPDNGRWQIAPVSGGRATRRRYRGDTLILETEWDTPDGTVRVIDFMPERGDAADVVRIIEGVSGRVPMRLDLRLRFDYGRVVPWMRRIGDHLTATAGPDSVWLRSPIELEGRDFAHRATFVVCEGDSLPFVCTWHPSHLPTPRDVDPYDALDGTERFWTGWARQCTYDGRYRDAVVRSLATLKAMTYEPTGGIVAAATTSLPEDVGGVRNWDYRFCWLRDATMTLEALLRSGYRDEAKAWRAWLMRAVAGTPQDLQIMYGVAGERRLAEYELPWLPGYEDSRPVRVGNSASTQLQLDVFGEVADSLYLALNTGIQPERHAWSLQRALTEFLEGHWNDPDEGLWEVRGPRRHFVHSKVMTWVAVDRAVRMIETFDRQGPLDKWRALRDEIHREVCAKGFDSDRGTFTQSYGSKELDAALLLIPRVGFLPPDDPRVVGTVEAIQRELTVDGFVQRYETGEQDQGVDGLPGREGAFLACSFWLAGALRQIGRAGEARELFERLLDLRNDVGLLAEEYDPRLRRQVGNFPQAFSHVPLVLTAYDLDGHDGVRRARAAS</sequence>
<protein>
    <submittedName>
        <fullName evidence="3">Glycoside hydrolase family 15 protein</fullName>
    </submittedName>
</protein>
<comment type="caution">
    <text evidence="3">The sequence shown here is derived from an EMBL/GenBank/DDBJ whole genome shotgun (WGS) entry which is preliminary data.</text>
</comment>
<dbReference type="SUPFAM" id="SSF48208">
    <property type="entry name" value="Six-hairpin glycosidases"/>
    <property type="match status" value="1"/>
</dbReference>
<keyword evidence="3" id="KW-0378">Hydrolase</keyword>
<keyword evidence="4" id="KW-1185">Reference proteome</keyword>
<evidence type="ECO:0000313" key="3">
    <source>
        <dbReference type="EMBL" id="GAA0370146.1"/>
    </source>
</evidence>
<dbReference type="Pfam" id="PF19291">
    <property type="entry name" value="TREH_N"/>
    <property type="match status" value="1"/>
</dbReference>
<feature type="domain" description="Trehalase-like N-terminal" evidence="2">
    <location>
        <begin position="5"/>
        <end position="152"/>
    </location>
</feature>
<dbReference type="InterPro" id="IPR045582">
    <property type="entry name" value="Trehalase-like_N"/>
</dbReference>
<evidence type="ECO:0000259" key="1">
    <source>
        <dbReference type="Pfam" id="PF00723"/>
    </source>
</evidence>
<accession>A0ABP3HHL0</accession>
<evidence type="ECO:0000259" key="2">
    <source>
        <dbReference type="Pfam" id="PF19291"/>
    </source>
</evidence>
<dbReference type="Gene3D" id="1.50.10.10">
    <property type="match status" value="1"/>
</dbReference>
<dbReference type="InterPro" id="IPR012341">
    <property type="entry name" value="6hp_glycosidase-like_sf"/>
</dbReference>
<proteinExistence type="predicted"/>
<gene>
    <name evidence="3" type="ORF">GCM10010151_70100</name>
</gene>
<feature type="domain" description="GH15-like" evidence="1">
    <location>
        <begin position="215"/>
        <end position="583"/>
    </location>
</feature>
<dbReference type="PANTHER" id="PTHR31616:SF0">
    <property type="entry name" value="GLUCAN 1,4-ALPHA-GLUCOSIDASE"/>
    <property type="match status" value="1"/>
</dbReference>
<dbReference type="EMBL" id="BAAABM010000069">
    <property type="protein sequence ID" value="GAA0370146.1"/>
    <property type="molecule type" value="Genomic_DNA"/>
</dbReference>